<dbReference type="EMBL" id="ADCP02000001">
    <property type="protein sequence ID" value="EFV44809.2"/>
    <property type="molecule type" value="Genomic_DNA"/>
</dbReference>
<dbReference type="Pfam" id="PF01648">
    <property type="entry name" value="ACPS"/>
    <property type="match status" value="1"/>
</dbReference>
<dbReference type="GO" id="GO:0000287">
    <property type="term" value="F:magnesium ion binding"/>
    <property type="evidence" value="ECO:0007669"/>
    <property type="project" value="InterPro"/>
</dbReference>
<gene>
    <name evidence="5" type="ORF">HMPREF0179_01305</name>
</gene>
<reference evidence="5 6" key="2">
    <citation type="submission" date="2013-04" db="EMBL/GenBank/DDBJ databases">
        <title>The Genome Sequence of Bilophila wadsworthia 3_1_6.</title>
        <authorList>
            <consortium name="The Broad Institute Genomics Platform"/>
            <person name="Earl A."/>
            <person name="Ward D."/>
            <person name="Feldgarden M."/>
            <person name="Gevers D."/>
            <person name="Sibley C."/>
            <person name="Strauss J."/>
            <person name="Allen-Vercoe E."/>
            <person name="Walker B."/>
            <person name="Young S."/>
            <person name="Zeng Q."/>
            <person name="Gargeya S."/>
            <person name="Fitzgerald M."/>
            <person name="Haas B."/>
            <person name="Abouelleil A."/>
            <person name="Allen A.W."/>
            <person name="Alvarado L."/>
            <person name="Arachchi H.M."/>
            <person name="Berlin A.M."/>
            <person name="Chapman S.B."/>
            <person name="Gainer-Dewar J."/>
            <person name="Goldberg J."/>
            <person name="Griggs A."/>
            <person name="Gujja S."/>
            <person name="Hansen M."/>
            <person name="Howarth C."/>
            <person name="Imamovic A."/>
            <person name="Ireland A."/>
            <person name="Larimer J."/>
            <person name="McCowan C."/>
            <person name="Murphy C."/>
            <person name="Pearson M."/>
            <person name="Poon T.W."/>
            <person name="Priest M."/>
            <person name="Roberts A."/>
            <person name="Saif S."/>
            <person name="Shea T."/>
            <person name="Sisk P."/>
            <person name="Sykes S."/>
            <person name="Wortman J."/>
            <person name="Nusbaum C."/>
            <person name="Birren B."/>
        </authorList>
    </citation>
    <scope>NUCLEOTIDE SEQUENCE [LARGE SCALE GENOMIC DNA]</scope>
    <source>
        <strain evidence="5 6">3_1_6</strain>
    </source>
</reference>
<comment type="caution">
    <text evidence="5">The sequence shown here is derived from an EMBL/GenBank/DDBJ whole genome shotgun (WGS) entry which is preliminary data.</text>
</comment>
<dbReference type="GO" id="GO:0019878">
    <property type="term" value="P:lysine biosynthetic process via aminoadipic acid"/>
    <property type="evidence" value="ECO:0007669"/>
    <property type="project" value="TreeGrafter"/>
</dbReference>
<sequence length="250" mass="27074">MFSPTPLSANSVTASPPTPPCEDGKPSDGFRLLLLSGDAAAPPADSDCVHVWSRPLTGPVHSGFRDLLSEEECAAASRFHTPELAERYRQAHGWMRSVLSRYLDTPPETLRFRSGPDGKPRLAHGSLHFNLAHSDSLALLAVRQDAPVGVDVEPVRPLPEAMLIACRWFSAPEIRWIAASDDRDRAFLRCWVCREAFLKATGEGLGRPLDSFALHPCGDTLRLDGAALAECTPLAGHVAAVVCETLFPSC</sequence>
<keyword evidence="2" id="KW-0808">Transferase</keyword>
<dbReference type="PANTHER" id="PTHR12215">
    <property type="entry name" value="PHOSPHOPANTETHEINE TRANSFERASE"/>
    <property type="match status" value="1"/>
</dbReference>
<evidence type="ECO:0000259" key="4">
    <source>
        <dbReference type="Pfam" id="PF01648"/>
    </source>
</evidence>
<dbReference type="GO" id="GO:0005829">
    <property type="term" value="C:cytosol"/>
    <property type="evidence" value="ECO:0007669"/>
    <property type="project" value="TreeGrafter"/>
</dbReference>
<dbReference type="InterPro" id="IPR050559">
    <property type="entry name" value="P-Pant_transferase_sf"/>
</dbReference>
<reference evidence="5 6" key="1">
    <citation type="submission" date="2010-10" db="EMBL/GenBank/DDBJ databases">
        <authorList>
            <consortium name="The Broad Institute Genome Sequencing Platform"/>
            <person name="Ward D."/>
            <person name="Earl A."/>
            <person name="Feldgarden M."/>
            <person name="Young S.K."/>
            <person name="Gargeya S."/>
            <person name="Zeng Q."/>
            <person name="Alvarado L."/>
            <person name="Berlin A."/>
            <person name="Bochicchio J."/>
            <person name="Chapman S.B."/>
            <person name="Chen Z."/>
            <person name="Freedman E."/>
            <person name="Gellesch M."/>
            <person name="Goldberg J."/>
            <person name="Griggs A."/>
            <person name="Gujja S."/>
            <person name="Heilman E."/>
            <person name="Heiman D."/>
            <person name="Howarth C."/>
            <person name="Mehta T."/>
            <person name="Neiman D."/>
            <person name="Pearson M."/>
            <person name="Roberts A."/>
            <person name="Saif S."/>
            <person name="Shea T."/>
            <person name="Shenoy N."/>
            <person name="Sisk P."/>
            <person name="Stolte C."/>
            <person name="Sykes S."/>
            <person name="White J."/>
            <person name="Yandava C."/>
            <person name="Allen-Vercoe E."/>
            <person name="Sibley C."/>
            <person name="Ambrose C.E."/>
            <person name="Strauss J."/>
            <person name="Daigneault M."/>
            <person name="Haas B."/>
            <person name="Nusbaum C."/>
            <person name="Birren B."/>
        </authorList>
    </citation>
    <scope>NUCLEOTIDE SEQUENCE [LARGE SCALE GENOMIC DNA]</scope>
    <source>
        <strain evidence="5 6">3_1_6</strain>
    </source>
</reference>
<dbReference type="SUPFAM" id="SSF56214">
    <property type="entry name" value="4'-phosphopantetheinyl transferase"/>
    <property type="match status" value="2"/>
</dbReference>
<dbReference type="eggNOG" id="COG2091">
    <property type="taxonomic scope" value="Bacteria"/>
</dbReference>
<dbReference type="OrthoDB" id="9808281at2"/>
<dbReference type="PANTHER" id="PTHR12215:SF10">
    <property type="entry name" value="L-AMINOADIPATE-SEMIALDEHYDE DEHYDROGENASE-PHOSPHOPANTETHEINYL TRANSFERASE"/>
    <property type="match status" value="1"/>
</dbReference>
<evidence type="ECO:0000313" key="5">
    <source>
        <dbReference type="EMBL" id="EFV44809.2"/>
    </source>
</evidence>
<dbReference type="AlphaFoldDB" id="E5Y542"/>
<evidence type="ECO:0000256" key="1">
    <source>
        <dbReference type="ARBA" id="ARBA00010990"/>
    </source>
</evidence>
<evidence type="ECO:0000256" key="3">
    <source>
        <dbReference type="SAM" id="MobiDB-lite"/>
    </source>
</evidence>
<dbReference type="InterPro" id="IPR008278">
    <property type="entry name" value="4-PPantetheinyl_Trfase_dom"/>
</dbReference>
<name>E5Y542_BILW3</name>
<dbReference type="STRING" id="563192.HMPREF0179_01305"/>
<dbReference type="InterPro" id="IPR037143">
    <property type="entry name" value="4-PPantetheinyl_Trfase_dom_sf"/>
</dbReference>
<proteinExistence type="inferred from homology"/>
<organism evidence="5 6">
    <name type="scientific">Bilophila wadsworthia (strain 3_1_6)</name>
    <dbReference type="NCBI Taxonomy" id="563192"/>
    <lineage>
        <taxon>Bacteria</taxon>
        <taxon>Pseudomonadati</taxon>
        <taxon>Thermodesulfobacteriota</taxon>
        <taxon>Desulfovibrionia</taxon>
        <taxon>Desulfovibrionales</taxon>
        <taxon>Desulfovibrionaceae</taxon>
        <taxon>Bilophila</taxon>
    </lineage>
</organism>
<dbReference type="HOGENOM" id="CLU_057011_2_3_7"/>
<protein>
    <recommendedName>
        <fullName evidence="4">4'-phosphopantetheinyl transferase domain-containing protein</fullName>
    </recommendedName>
</protein>
<feature type="region of interest" description="Disordered" evidence="3">
    <location>
        <begin position="1"/>
        <end position="28"/>
    </location>
</feature>
<evidence type="ECO:0000256" key="2">
    <source>
        <dbReference type="ARBA" id="ARBA00022679"/>
    </source>
</evidence>
<accession>E5Y542</accession>
<keyword evidence="6" id="KW-1185">Reference proteome</keyword>
<evidence type="ECO:0000313" key="6">
    <source>
        <dbReference type="Proteomes" id="UP000006034"/>
    </source>
</evidence>
<feature type="domain" description="4'-phosphopantetheinyl transferase" evidence="4">
    <location>
        <begin position="147"/>
        <end position="215"/>
    </location>
</feature>
<comment type="similarity">
    <text evidence="1">Belongs to the P-Pant transferase superfamily. Gsp/Sfp/HetI/AcpT family.</text>
</comment>
<dbReference type="Gene3D" id="3.90.470.20">
    <property type="entry name" value="4'-phosphopantetheinyl transferase domain"/>
    <property type="match status" value="1"/>
</dbReference>
<dbReference type="Proteomes" id="UP000006034">
    <property type="component" value="Unassembled WGS sequence"/>
</dbReference>
<dbReference type="GO" id="GO:0008897">
    <property type="term" value="F:holo-[acyl-carrier-protein] synthase activity"/>
    <property type="evidence" value="ECO:0007669"/>
    <property type="project" value="InterPro"/>
</dbReference>
<feature type="compositionally biased region" description="Polar residues" evidence="3">
    <location>
        <begin position="1"/>
        <end position="15"/>
    </location>
</feature>